<evidence type="ECO:0000256" key="1">
    <source>
        <dbReference type="SAM" id="MobiDB-lite"/>
    </source>
</evidence>
<organism evidence="2 3">
    <name type="scientific">Amblyomma americanum</name>
    <name type="common">Lone star tick</name>
    <dbReference type="NCBI Taxonomy" id="6943"/>
    <lineage>
        <taxon>Eukaryota</taxon>
        <taxon>Metazoa</taxon>
        <taxon>Ecdysozoa</taxon>
        <taxon>Arthropoda</taxon>
        <taxon>Chelicerata</taxon>
        <taxon>Arachnida</taxon>
        <taxon>Acari</taxon>
        <taxon>Parasitiformes</taxon>
        <taxon>Ixodida</taxon>
        <taxon>Ixodoidea</taxon>
        <taxon>Ixodidae</taxon>
        <taxon>Amblyomminae</taxon>
        <taxon>Amblyomma</taxon>
    </lineage>
</organism>
<dbReference type="AlphaFoldDB" id="A0AAQ4EC20"/>
<feature type="compositionally biased region" description="Low complexity" evidence="1">
    <location>
        <begin position="108"/>
        <end position="124"/>
    </location>
</feature>
<sequence>CRPAPSLSGEGRSTARLVATVQRSVRAHVCRRRRVRAAEFVRASRRCLRWLPRWIPNPTGAAPPSTNTLGAFLLDARRGRLVRALCDMSMAEQQVREYLNHCPPPPSTGAAAEAGQQGPLGAGAAPPPPSQGPSATVPPGCPGRILSRNANGTTSW</sequence>
<evidence type="ECO:0000313" key="2">
    <source>
        <dbReference type="EMBL" id="KAK8772162.1"/>
    </source>
</evidence>
<accession>A0AAQ4EC20</accession>
<dbReference type="Proteomes" id="UP001321473">
    <property type="component" value="Unassembled WGS sequence"/>
</dbReference>
<keyword evidence="3" id="KW-1185">Reference proteome</keyword>
<feature type="region of interest" description="Disordered" evidence="1">
    <location>
        <begin position="99"/>
        <end position="156"/>
    </location>
</feature>
<proteinExistence type="predicted"/>
<gene>
    <name evidence="2" type="ORF">V5799_024594</name>
</gene>
<comment type="caution">
    <text evidence="2">The sequence shown here is derived from an EMBL/GenBank/DDBJ whole genome shotgun (WGS) entry which is preliminary data.</text>
</comment>
<dbReference type="EMBL" id="JARKHS020018740">
    <property type="protein sequence ID" value="KAK8772162.1"/>
    <property type="molecule type" value="Genomic_DNA"/>
</dbReference>
<feature type="non-terminal residue" evidence="2">
    <location>
        <position position="1"/>
    </location>
</feature>
<name>A0AAQ4EC20_AMBAM</name>
<evidence type="ECO:0000313" key="3">
    <source>
        <dbReference type="Proteomes" id="UP001321473"/>
    </source>
</evidence>
<protein>
    <submittedName>
        <fullName evidence="2">Uncharacterized protein</fullName>
    </submittedName>
</protein>
<reference evidence="2 3" key="1">
    <citation type="journal article" date="2023" name="Arcadia Sci">
        <title>De novo assembly of a long-read Amblyomma americanum tick genome.</title>
        <authorList>
            <person name="Chou S."/>
            <person name="Poskanzer K.E."/>
            <person name="Rollins M."/>
            <person name="Thuy-Boun P.S."/>
        </authorList>
    </citation>
    <scope>NUCLEOTIDE SEQUENCE [LARGE SCALE GENOMIC DNA]</scope>
    <source>
        <strain evidence="2">F_SG_1</strain>
        <tissue evidence="2">Salivary glands</tissue>
    </source>
</reference>